<accession>A0A3N9TJ67</accession>
<protein>
    <submittedName>
        <fullName evidence="1">DUF1127 domain-containing protein</fullName>
    </submittedName>
</protein>
<gene>
    <name evidence="1" type="ORF">EES38_07375</name>
</gene>
<dbReference type="Proteomes" id="UP000281112">
    <property type="component" value="Unassembled WGS sequence"/>
</dbReference>
<proteinExistence type="predicted"/>
<comment type="caution">
    <text evidence="1">The sequence shown here is derived from an EMBL/GenBank/DDBJ whole genome shotgun (WGS) entry which is preliminary data.</text>
</comment>
<evidence type="ECO:0000313" key="1">
    <source>
        <dbReference type="EMBL" id="RQW64388.1"/>
    </source>
</evidence>
<keyword evidence="2" id="KW-1185">Reference proteome</keyword>
<dbReference type="RefSeq" id="WP_124936509.1">
    <property type="nucleotide sequence ID" value="NZ_RJVQ01000002.1"/>
</dbReference>
<dbReference type="AlphaFoldDB" id="A0A3N9TJ67"/>
<name>A0A3N9TJ67_9VIBR</name>
<dbReference type="OrthoDB" id="5828826at2"/>
<reference evidence="1 2" key="1">
    <citation type="submission" date="2018-11" db="EMBL/GenBank/DDBJ databases">
        <title>Vibrio LJC006 sp. nov., isolated from seawater during the bloom of the enteromorpha.</title>
        <authorList>
            <person name="Liang J."/>
        </authorList>
    </citation>
    <scope>NUCLEOTIDE SEQUENCE [LARGE SCALE GENOMIC DNA]</scope>
    <source>
        <strain evidence="1 2">LJC006</strain>
    </source>
</reference>
<sequence length="84" mass="10036">MKHSLYITLATWLIRADIRHEERRWKRKINRTARDIPWDNPHLLRDIGLSPDGSRVNEERMDSTAKATSKVMKIRQWLSTRIPT</sequence>
<dbReference type="EMBL" id="RJVQ01000002">
    <property type="protein sequence ID" value="RQW64388.1"/>
    <property type="molecule type" value="Genomic_DNA"/>
</dbReference>
<evidence type="ECO:0000313" key="2">
    <source>
        <dbReference type="Proteomes" id="UP000281112"/>
    </source>
</evidence>
<organism evidence="1 2">
    <name type="scientific">Vibrio viridaestus</name>
    <dbReference type="NCBI Taxonomy" id="2487322"/>
    <lineage>
        <taxon>Bacteria</taxon>
        <taxon>Pseudomonadati</taxon>
        <taxon>Pseudomonadota</taxon>
        <taxon>Gammaproteobacteria</taxon>
        <taxon>Vibrionales</taxon>
        <taxon>Vibrionaceae</taxon>
        <taxon>Vibrio</taxon>
    </lineage>
</organism>